<protein>
    <submittedName>
        <fullName evidence="2">Uncharacterized protein</fullName>
    </submittedName>
</protein>
<dbReference type="AlphaFoldDB" id="A0A6C0CKU4"/>
<name>A0A6C0CKU4_9ZZZZ</name>
<evidence type="ECO:0000256" key="1">
    <source>
        <dbReference type="SAM" id="MobiDB-lite"/>
    </source>
</evidence>
<proteinExistence type="predicted"/>
<organism evidence="2">
    <name type="scientific">viral metagenome</name>
    <dbReference type="NCBI Taxonomy" id="1070528"/>
    <lineage>
        <taxon>unclassified sequences</taxon>
        <taxon>metagenomes</taxon>
        <taxon>organismal metagenomes</taxon>
    </lineage>
</organism>
<evidence type="ECO:0000313" key="2">
    <source>
        <dbReference type="EMBL" id="QHT05228.1"/>
    </source>
</evidence>
<dbReference type="EMBL" id="MN739451">
    <property type="protein sequence ID" value="QHT05228.1"/>
    <property type="molecule type" value="Genomic_DNA"/>
</dbReference>
<feature type="compositionally biased region" description="Basic residues" evidence="1">
    <location>
        <begin position="289"/>
        <end position="313"/>
    </location>
</feature>
<accession>A0A6C0CKU4</accession>
<feature type="region of interest" description="Disordered" evidence="1">
    <location>
        <begin position="279"/>
        <end position="320"/>
    </location>
</feature>
<sequence length="320" mass="38513">MDDRLITKEHIKIQKGKNFLPSEWFHSSNFSKIQPSKKVVVFDLDETLGSFADLYILWCGIRQTWYDCDNFYELLELYPEFLRYGILTILEYLYHCKMKKTCEKIFVYTNNQCSVTWVKMICNAIEKRIRNMYPESNTCLFDQYICAFKINNKPIEPCRTSHKKRLDDFFRCTMISHKADICFIDDVEYPYMKGSMVYYICPRAYIHTLNTKTIVKRILSAKWIPSKYSLLHTEDYWRNWFIINKRRMVRRGNPDITIDLQISKKMIYHLSEFLHYDKRNKQPDSPIKMKNHKLKGSHKKGQKKKNKSIRQKNHILVSVD</sequence>
<reference evidence="2" key="1">
    <citation type="journal article" date="2020" name="Nature">
        <title>Giant virus diversity and host interactions through global metagenomics.</title>
        <authorList>
            <person name="Schulz F."/>
            <person name="Roux S."/>
            <person name="Paez-Espino D."/>
            <person name="Jungbluth S."/>
            <person name="Walsh D.A."/>
            <person name="Denef V.J."/>
            <person name="McMahon K.D."/>
            <person name="Konstantinidis K.T."/>
            <person name="Eloe-Fadrosh E.A."/>
            <person name="Kyrpides N.C."/>
            <person name="Woyke T."/>
        </authorList>
    </citation>
    <scope>NUCLEOTIDE SEQUENCE</scope>
    <source>
        <strain evidence="2">GVMAG-M-3300021375-17</strain>
    </source>
</reference>